<dbReference type="KEGG" id="mhl:MHLP_04440"/>
<dbReference type="AlphaFoldDB" id="I7BKP7"/>
<dbReference type="Proteomes" id="UP000006502">
    <property type="component" value="Chromosome"/>
</dbReference>
<sequence>MSLLIPIAKGIATCLVGGGAVAGGGLVYANLPVKVTQQSLEHTATPPVVETVTSTTVETPKDNQQETVKAEKEQHHTVDLERKEEKVSEDFEGWLVLFRKSHNDDDVANKLLTNFYKGELLEDVKYQAQKKEWDDDEDGPIPEDHIAVHIKDKKNKDKLQAYLDKFNVEQGAKADGVQKLKAALDDQEVAKAFKDNLGDNVLLELQVEINKILHPGRT</sequence>
<keyword evidence="2" id="KW-1185">Reference proteome</keyword>
<evidence type="ECO:0000313" key="1">
    <source>
        <dbReference type="EMBL" id="AFO52468.1"/>
    </source>
</evidence>
<dbReference type="HOGENOM" id="CLU_1265788_0_0_14"/>
<dbReference type="EMBL" id="CP003731">
    <property type="protein sequence ID" value="AFO52468.1"/>
    <property type="molecule type" value="Genomic_DNA"/>
</dbReference>
<accession>I7BKP7</accession>
<protein>
    <submittedName>
        <fullName evidence="1">Uncharacterized protein</fullName>
    </submittedName>
</protein>
<reference evidence="1 2" key="1">
    <citation type="journal article" date="2012" name="J. Bacteriol.">
        <title>Genome Sequence of "Candidatus Mycoplasma haemolamae" Strain Purdue, a Red Blood Cell Pathogen of Alpacas (Vicugna pacos) and Llamas (Lama glama).</title>
        <authorList>
            <person name="Guimaraes A.M."/>
            <person name="Toth B."/>
            <person name="Santos A.P."/>
            <person name="do Nascimento N.C."/>
            <person name="Kritchevsky J.E."/>
            <person name="Messick J.B."/>
        </authorList>
    </citation>
    <scope>NUCLEOTIDE SEQUENCE [LARGE SCALE GENOMIC DNA]</scope>
    <source>
        <strain evidence="1 2">Purdue</strain>
    </source>
</reference>
<organism evidence="1 2">
    <name type="scientific">Mycoplasma haematolamae (strain Purdue)</name>
    <dbReference type="NCBI Taxonomy" id="1212765"/>
    <lineage>
        <taxon>Bacteria</taxon>
        <taxon>Bacillati</taxon>
        <taxon>Mycoplasmatota</taxon>
        <taxon>Mollicutes</taxon>
        <taxon>Mycoplasmataceae</taxon>
        <taxon>Mycoplasma</taxon>
    </lineage>
</organism>
<dbReference type="PATRIC" id="fig|1212765.3.peg.1010"/>
<proteinExistence type="predicted"/>
<dbReference type="STRING" id="1212765.MHLP_04440"/>
<evidence type="ECO:0000313" key="2">
    <source>
        <dbReference type="Proteomes" id="UP000006502"/>
    </source>
</evidence>
<name>I7BKP7_MYCHA</name>
<reference evidence="2" key="2">
    <citation type="submission" date="2012-07" db="EMBL/GenBank/DDBJ databases">
        <title>Complete genome sequence of 'Candidatus Mycoplasma haemolamae'.</title>
        <authorList>
            <person name="Guimaraes A.M.S."/>
            <person name="Toth B."/>
            <person name="Santos A.P."/>
            <person name="Nascimento N.C."/>
            <person name="Sojka J.E."/>
            <person name="Messick J.B."/>
        </authorList>
    </citation>
    <scope>NUCLEOTIDE SEQUENCE [LARGE SCALE GENOMIC DNA]</scope>
    <source>
        <strain evidence="2">Purdue</strain>
    </source>
</reference>
<gene>
    <name evidence="1" type="ordered locus">MHLP_04440</name>
</gene>